<dbReference type="Proteomes" id="UP000300381">
    <property type="component" value="Unassembled WGS sequence"/>
</dbReference>
<comment type="caution">
    <text evidence="1">The sequence shown here is derived from an EMBL/GenBank/DDBJ whole genome shotgun (WGS) entry which is preliminary data.</text>
</comment>
<gene>
    <name evidence="1" type="ORF">PAGU1578_18170</name>
</gene>
<proteinExistence type="predicted"/>
<protein>
    <submittedName>
        <fullName evidence="1">Uncharacterized protein</fullName>
    </submittedName>
</protein>
<evidence type="ECO:0000313" key="1">
    <source>
        <dbReference type="EMBL" id="GCL68196.1"/>
    </source>
</evidence>
<evidence type="ECO:0000313" key="2">
    <source>
        <dbReference type="Proteomes" id="UP000300381"/>
    </source>
</evidence>
<dbReference type="EMBL" id="BJCQ01000066">
    <property type="protein sequence ID" value="GCL68196.1"/>
    <property type="molecule type" value="Genomic_DNA"/>
</dbReference>
<sequence length="157" mass="18080">MEKLISMDRIKTGKTGVAFGLIRSRESGRDVHILNAAMTKDSEILFPYLLGCEDRNSCFDVLIGENVGYGIWARFLPCIGNEMELYYTKEARAQSHNMPVSESNYEIMYIDDEYVNEDGYFFIRKISPNTIEYTVALTEEMENPSFEPLKVYSLKLN</sequence>
<reference evidence="1 2" key="1">
    <citation type="submission" date="2019-03" db="EMBL/GenBank/DDBJ databases">
        <title>Draft genome sequences of two Veillonella tobetsuensis clinical isolates from intraoperative bronchial fluids of elderly patients with pulmonary carcinoma.</title>
        <authorList>
            <person name="Akiyama T."/>
        </authorList>
    </citation>
    <scope>NUCLEOTIDE SEQUENCE [LARGE SCALE GENOMIC DNA]</scope>
    <source>
        <strain evidence="1 2">PAGU 1578</strain>
    </source>
</reference>
<dbReference type="AlphaFoldDB" id="A0A480B4H9"/>
<accession>A0A480B4H9</accession>
<name>A0A480B4H9_9FIRM</name>
<organism evidence="1 2">
    <name type="scientific">Veillonella tobetsuensis</name>
    <dbReference type="NCBI Taxonomy" id="1110546"/>
    <lineage>
        <taxon>Bacteria</taxon>
        <taxon>Bacillati</taxon>
        <taxon>Bacillota</taxon>
        <taxon>Negativicutes</taxon>
        <taxon>Veillonellales</taxon>
        <taxon>Veillonellaceae</taxon>
        <taxon>Veillonella</taxon>
    </lineage>
</organism>
<dbReference type="RefSeq" id="WP_137661323.1">
    <property type="nucleotide sequence ID" value="NZ_BJCQ01000066.1"/>
</dbReference>